<sequence>MQDRLRRKMDSGRKLSRAVLLAGAATAGVYMASGAASGVGICLRGGPLFPHKSVLLDRAIEGLFPTTFSPAFKDDARELRGPESEIGSFPHVVQYRTAFPDCCGIISEGRIPDEIYGNTRIGIKQPGLWDKLIGRGRYILYAREAAIDWSAEPPEPVAGNYFALFWIDNCGVKVPVPPDKIVG</sequence>
<dbReference type="Proteomes" id="UP001207582">
    <property type="component" value="Unassembled WGS sequence"/>
</dbReference>
<evidence type="ECO:0000313" key="1">
    <source>
        <dbReference type="EMBL" id="MCW3780074.1"/>
    </source>
</evidence>
<keyword evidence="2" id="KW-1185">Reference proteome</keyword>
<name>A0ABT3IXC1_9RHOB</name>
<dbReference type="EMBL" id="JAPDOG010000001">
    <property type="protein sequence ID" value="MCW3780074.1"/>
    <property type="molecule type" value="Genomic_DNA"/>
</dbReference>
<comment type="caution">
    <text evidence="1">The sequence shown here is derived from an EMBL/GenBank/DDBJ whole genome shotgun (WGS) entry which is preliminary data.</text>
</comment>
<proteinExistence type="predicted"/>
<evidence type="ECO:0000313" key="2">
    <source>
        <dbReference type="Proteomes" id="UP001207582"/>
    </source>
</evidence>
<dbReference type="RefSeq" id="WP_264770730.1">
    <property type="nucleotide sequence ID" value="NZ_JAPDOG010000001.1"/>
</dbReference>
<reference evidence="1 2" key="1">
    <citation type="submission" date="2022-10" db="EMBL/GenBank/DDBJ databases">
        <title>Defluviimonas sp. CAU 1641 isolated from mud.</title>
        <authorList>
            <person name="Kim W."/>
        </authorList>
    </citation>
    <scope>NUCLEOTIDE SEQUENCE [LARGE SCALE GENOMIC DNA]</scope>
    <source>
        <strain evidence="1 2">CAU 1641</strain>
    </source>
</reference>
<gene>
    <name evidence="1" type="ORF">OM960_00550</name>
</gene>
<accession>A0ABT3IXC1</accession>
<protein>
    <submittedName>
        <fullName evidence="1">Uncharacterized protein</fullName>
    </submittedName>
</protein>
<organism evidence="1 2">
    <name type="scientific">Defluviimonas salinarum</name>
    <dbReference type="NCBI Taxonomy" id="2992147"/>
    <lineage>
        <taxon>Bacteria</taxon>
        <taxon>Pseudomonadati</taxon>
        <taxon>Pseudomonadota</taxon>
        <taxon>Alphaproteobacteria</taxon>
        <taxon>Rhodobacterales</taxon>
        <taxon>Paracoccaceae</taxon>
        <taxon>Albidovulum</taxon>
    </lineage>
</organism>